<dbReference type="InterPro" id="IPR018114">
    <property type="entry name" value="TRYPSIN_HIS"/>
</dbReference>
<dbReference type="InterPro" id="IPR009003">
    <property type="entry name" value="Peptidase_S1_PA"/>
</dbReference>
<evidence type="ECO:0000313" key="3">
    <source>
        <dbReference type="Proteomes" id="UP000715441"/>
    </source>
</evidence>
<dbReference type="PANTHER" id="PTHR15462">
    <property type="entry name" value="SERINE PROTEASE"/>
    <property type="match status" value="1"/>
</dbReference>
<dbReference type="PROSITE" id="PS00134">
    <property type="entry name" value="TRYPSIN_HIS"/>
    <property type="match status" value="1"/>
</dbReference>
<keyword evidence="1" id="KW-0732">Signal</keyword>
<dbReference type="Proteomes" id="UP000715441">
    <property type="component" value="Unassembled WGS sequence"/>
</dbReference>
<dbReference type="Pfam" id="PF13365">
    <property type="entry name" value="Trypsin_2"/>
    <property type="match status" value="1"/>
</dbReference>
<sequence>MWRSWSRSCAVLVVAATAVVGGGTAAVDPPVPVSMTQIRETTTTSAIPPAASTAAPLYAAAGALFSGGRHFCSASVVDSPAGDLVLTAAHCVQAGTPADLSFAPAYHDGVAPYGMWPVTSVVVPDGWASSADPDLDFAFLIVHQDGNPRPVQSLTGAEKLGIDRGFVNDVTLVGYPDSTQSPVICRDTTTQESAYQQRIACPGYPDGTSGGPWLTDVDPATGNGTVIGVIGGYEQGGDSPDVSYSAYFDQDIQKLYETVAR</sequence>
<dbReference type="EMBL" id="JAAXLS010000019">
    <property type="protein sequence ID" value="NKQ55979.1"/>
    <property type="molecule type" value="Genomic_DNA"/>
</dbReference>
<proteinExistence type="predicted"/>
<reference evidence="2 3" key="1">
    <citation type="submission" date="2020-04" db="EMBL/GenBank/DDBJ databases">
        <title>Novel species.</title>
        <authorList>
            <person name="Teo W.F.A."/>
            <person name="Lipun K."/>
            <person name="Srisuk N."/>
            <person name="Duangmal K."/>
        </authorList>
    </citation>
    <scope>NUCLEOTIDE SEQUENCE [LARGE SCALE GENOMIC DNA]</scope>
    <source>
        <strain evidence="2 3">K13G38</strain>
    </source>
</reference>
<dbReference type="RefSeq" id="WP_168519026.1">
    <property type="nucleotide sequence ID" value="NZ_JAAXLS010000019.1"/>
</dbReference>
<dbReference type="Gene3D" id="2.40.10.10">
    <property type="entry name" value="Trypsin-like serine proteases"/>
    <property type="match status" value="2"/>
</dbReference>
<keyword evidence="3" id="KW-1185">Reference proteome</keyword>
<organism evidence="2 3">
    <name type="scientific">Amycolatopsis acididurans</name>
    <dbReference type="NCBI Taxonomy" id="2724524"/>
    <lineage>
        <taxon>Bacteria</taxon>
        <taxon>Bacillati</taxon>
        <taxon>Actinomycetota</taxon>
        <taxon>Actinomycetes</taxon>
        <taxon>Pseudonocardiales</taxon>
        <taxon>Pseudonocardiaceae</taxon>
        <taxon>Amycolatopsis</taxon>
    </lineage>
</organism>
<dbReference type="InterPro" id="IPR050966">
    <property type="entry name" value="Glutamyl_endopeptidase"/>
</dbReference>
<accession>A0ABX1J8J3</accession>
<dbReference type="SUPFAM" id="SSF50494">
    <property type="entry name" value="Trypsin-like serine proteases"/>
    <property type="match status" value="1"/>
</dbReference>
<name>A0ABX1J8J3_9PSEU</name>
<comment type="caution">
    <text evidence="2">The sequence shown here is derived from an EMBL/GenBank/DDBJ whole genome shotgun (WGS) entry which is preliminary data.</text>
</comment>
<dbReference type="InterPro" id="IPR043504">
    <property type="entry name" value="Peptidase_S1_PA_chymotrypsin"/>
</dbReference>
<protein>
    <submittedName>
        <fullName evidence="2">Trypsin-like peptidase domain-containing protein</fullName>
    </submittedName>
</protein>
<gene>
    <name evidence="2" type="ORF">HFP15_24170</name>
</gene>
<evidence type="ECO:0000256" key="1">
    <source>
        <dbReference type="ARBA" id="ARBA00022729"/>
    </source>
</evidence>
<evidence type="ECO:0000313" key="2">
    <source>
        <dbReference type="EMBL" id="NKQ55979.1"/>
    </source>
</evidence>